<evidence type="ECO:0000256" key="3">
    <source>
        <dbReference type="ARBA" id="ARBA00022989"/>
    </source>
</evidence>
<accession>B3RJF3</accession>
<organism evidence="8 9">
    <name type="scientific">Trichoplax adhaerens</name>
    <name type="common">Trichoplax reptans</name>
    <dbReference type="NCBI Taxonomy" id="10228"/>
    <lineage>
        <taxon>Eukaryota</taxon>
        <taxon>Metazoa</taxon>
        <taxon>Placozoa</taxon>
        <taxon>Uniplacotomia</taxon>
        <taxon>Trichoplacea</taxon>
        <taxon>Trichoplacidae</taxon>
        <taxon>Trichoplax</taxon>
    </lineage>
</organism>
<feature type="region of interest" description="Disordered" evidence="6">
    <location>
        <begin position="63"/>
        <end position="136"/>
    </location>
</feature>
<dbReference type="GO" id="GO:0016020">
    <property type="term" value="C:membrane"/>
    <property type="evidence" value="ECO:0007669"/>
    <property type="project" value="UniProtKB-SubCell"/>
</dbReference>
<dbReference type="GeneID" id="6750230"/>
<dbReference type="InterPro" id="IPR039751">
    <property type="entry name" value="HERPUD1/2"/>
</dbReference>
<feature type="compositionally biased region" description="Polar residues" evidence="6">
    <location>
        <begin position="84"/>
        <end position="130"/>
    </location>
</feature>
<keyword evidence="9" id="KW-1185">Reference proteome</keyword>
<dbReference type="RefSeq" id="XP_002108284.1">
    <property type="nucleotide sequence ID" value="XM_002108248.1"/>
</dbReference>
<dbReference type="PANTHER" id="PTHR12943">
    <property type="entry name" value="HOMOCYSTEINE-RESPONSIVE ENDOPLASMIC RETICULUM-RESIDENT UNIQUITIN-LIKE DOMAIN HERPUD PROTEIN FAMILY MEMBER"/>
    <property type="match status" value="1"/>
</dbReference>
<dbReference type="InterPro" id="IPR000626">
    <property type="entry name" value="Ubiquitin-like_dom"/>
</dbReference>
<evidence type="ECO:0000256" key="5">
    <source>
        <dbReference type="ARBA" id="ARBA00023230"/>
    </source>
</evidence>
<gene>
    <name evidence="8" type="ORF">TRIADDRAFT_52603</name>
</gene>
<dbReference type="EMBL" id="DS985241">
    <property type="protein sequence ID" value="EDV29082.1"/>
    <property type="molecule type" value="Genomic_DNA"/>
</dbReference>
<name>B3RJF3_TRIAD</name>
<comment type="subcellular location">
    <subcellularLocation>
        <location evidence="1">Membrane</location>
    </subcellularLocation>
</comment>
<dbReference type="PANTHER" id="PTHR12943:SF27">
    <property type="entry name" value="HOMOCYSTEINE-INDUCED ENDOPLASMIC RETICULUM PROTEIN, ISOFORM A"/>
    <property type="match status" value="1"/>
</dbReference>
<evidence type="ECO:0000259" key="7">
    <source>
        <dbReference type="PROSITE" id="PS50053"/>
    </source>
</evidence>
<dbReference type="GO" id="GO:0006986">
    <property type="term" value="P:response to unfolded protein"/>
    <property type="evidence" value="ECO:0007669"/>
    <property type="project" value="UniProtKB-KW"/>
</dbReference>
<proteinExistence type="predicted"/>
<dbReference type="Pfam" id="PF00240">
    <property type="entry name" value="ubiquitin"/>
    <property type="match status" value="1"/>
</dbReference>
<dbReference type="KEGG" id="tad:TRIADDRAFT_52603"/>
<dbReference type="Gene3D" id="3.10.20.90">
    <property type="entry name" value="Phosphatidylinositol 3-kinase Catalytic Subunit, Chain A, domain 1"/>
    <property type="match status" value="1"/>
</dbReference>
<keyword evidence="4" id="KW-0472">Membrane</keyword>
<dbReference type="SUPFAM" id="SSF54236">
    <property type="entry name" value="Ubiquitin-like"/>
    <property type="match status" value="1"/>
</dbReference>
<feature type="compositionally biased region" description="Low complexity" evidence="6">
    <location>
        <begin position="72"/>
        <end position="83"/>
    </location>
</feature>
<sequence>MVTLVDYSIAKEIGALPDTQKLIYGGKLLRDGDTLTQALRQFKVGEKPIIHMVCSTLLTTDQKKNQKEIETSTEQQPTETPSQLSLPTTANENQTISNDSLPTTANENQTISNASLPTTANESQTTSSDGLRNRMPGTNFPPQFPFASGTLGNWQFPSPVDNQPVIRPAEVAHAAAAAASSAYWSYYYWYMYYNAVGNNRPSNVRYQSGYLIIQRLPIRRPVQNENAENVRNEGEQNLADNNSDARENESGDVNNANVNQELEPESPPSFMFVARSFIVSFFTSLIPQNPEAA</sequence>
<dbReference type="Proteomes" id="UP000009022">
    <property type="component" value="Unassembled WGS sequence"/>
</dbReference>
<feature type="domain" description="Ubiquitin-like" evidence="7">
    <location>
        <begin position="1"/>
        <end position="53"/>
    </location>
</feature>
<keyword evidence="2" id="KW-0812">Transmembrane</keyword>
<protein>
    <recommendedName>
        <fullName evidence="7">Ubiquitin-like domain-containing protein</fullName>
    </recommendedName>
</protein>
<evidence type="ECO:0000256" key="1">
    <source>
        <dbReference type="ARBA" id="ARBA00004370"/>
    </source>
</evidence>
<feature type="region of interest" description="Disordered" evidence="6">
    <location>
        <begin position="227"/>
        <end position="253"/>
    </location>
</feature>
<dbReference type="InterPro" id="IPR029071">
    <property type="entry name" value="Ubiquitin-like_domsf"/>
</dbReference>
<dbReference type="InParanoid" id="B3RJF3"/>
<evidence type="ECO:0000256" key="4">
    <source>
        <dbReference type="ARBA" id="ARBA00023136"/>
    </source>
</evidence>
<keyword evidence="5" id="KW-0834">Unfolded protein response</keyword>
<dbReference type="PROSITE" id="PS50053">
    <property type="entry name" value="UBIQUITIN_2"/>
    <property type="match status" value="1"/>
</dbReference>
<evidence type="ECO:0000313" key="8">
    <source>
        <dbReference type="EMBL" id="EDV29082.1"/>
    </source>
</evidence>
<dbReference type="HOGENOM" id="CLU_951001_0_0_1"/>
<dbReference type="CTD" id="6750230"/>
<evidence type="ECO:0000313" key="9">
    <source>
        <dbReference type="Proteomes" id="UP000009022"/>
    </source>
</evidence>
<evidence type="ECO:0000256" key="2">
    <source>
        <dbReference type="ARBA" id="ARBA00022692"/>
    </source>
</evidence>
<reference evidence="8 9" key="1">
    <citation type="journal article" date="2008" name="Nature">
        <title>The Trichoplax genome and the nature of placozoans.</title>
        <authorList>
            <person name="Srivastava M."/>
            <person name="Begovic E."/>
            <person name="Chapman J."/>
            <person name="Putnam N.H."/>
            <person name="Hellsten U."/>
            <person name="Kawashima T."/>
            <person name="Kuo A."/>
            <person name="Mitros T."/>
            <person name="Salamov A."/>
            <person name="Carpenter M.L."/>
            <person name="Signorovitch A.Y."/>
            <person name="Moreno M.A."/>
            <person name="Kamm K."/>
            <person name="Grimwood J."/>
            <person name="Schmutz J."/>
            <person name="Shapiro H."/>
            <person name="Grigoriev I.V."/>
            <person name="Buss L.W."/>
            <person name="Schierwater B."/>
            <person name="Dellaporta S.L."/>
            <person name="Rokhsar D.S."/>
        </authorList>
    </citation>
    <scope>NUCLEOTIDE SEQUENCE [LARGE SCALE GENOMIC DNA]</scope>
    <source>
        <strain evidence="8 9">Grell-BS-1999</strain>
    </source>
</reference>
<keyword evidence="3" id="KW-1133">Transmembrane helix</keyword>
<evidence type="ECO:0000256" key="6">
    <source>
        <dbReference type="SAM" id="MobiDB-lite"/>
    </source>
</evidence>
<dbReference type="AlphaFoldDB" id="B3RJF3"/>